<accession>A0A1Y6HD56</accession>
<keyword evidence="3" id="KW-1185">Reference proteome</keyword>
<dbReference type="Proteomes" id="UP000195953">
    <property type="component" value="Chromosome 1"/>
</dbReference>
<sequence>MFVQSEEIQEFGAKTLREAVRDLQFIGKQIAQFEKLSFKQLTSHMRSCKADMWCELEHPNKGNPIVCGAAAWAKFTHLVDLICSERPEFARRVGRPALHKAIKRGYVSLVLDLGKPISNLLAKELLEFACGEAGKSIRDSEHSIPCDLFAAGFVEKFQVGPVEFMRRQLFFRERKISLKSGIDAGVREGLIKKDEWVAKGYSPDQMKDEAEFRAYGRAMYAKAIRIYRGYRWVGCVKIHHHVDDVAEQLAIRIVNLAIHVLRLVIGAGVTSGLGVAWSPTTPHRDANLWFDSNGYMRVKLSIRVKGVVALMDWEEVLRPPFLPYLTSFGSSLFALAEGRDVSHIQQRLIDSVTWFGDASTDMESAAKIVKYVSAIERVIIAGRQAGTRVTFMKRLQALYEGFECDGSSNIGDRASRLYAARSAILHGEISHRDAGLKRVAEEAEDIARLCLHCISHLYPMLLCCYGNISSELLEKLLSKVQVDGVEWIVSEYERKLLKIR</sequence>
<evidence type="ECO:0000313" key="4">
    <source>
        <dbReference type="Proteomes" id="UP000195953"/>
    </source>
</evidence>
<dbReference type="EMBL" id="LT853885">
    <property type="protein sequence ID" value="SMR02334.1"/>
    <property type="molecule type" value="Genomic_DNA"/>
</dbReference>
<dbReference type="GeneID" id="61896478"/>
<reference evidence="1 3" key="1">
    <citation type="submission" date="2017-05" db="EMBL/GenBank/DDBJ databases">
        <authorList>
            <person name="Blom J."/>
        </authorList>
    </citation>
    <scope>NUCLEOTIDE SEQUENCE [LARGE SCALE GENOMIC DNA]</scope>
    <source>
        <strain evidence="1">PD885</strain>
    </source>
</reference>
<reference evidence="2 4" key="2">
    <citation type="submission" date="2017-05" db="EMBL/GenBank/DDBJ databases">
        <authorList>
            <person name="Song R."/>
            <person name="Chenine A.L."/>
            <person name="Ruprecht R.M."/>
        </authorList>
    </citation>
    <scope>NUCLEOTIDE SEQUENCE [LARGE SCALE GENOMIC DNA]</scope>
    <source>
        <strain evidence="2">PD5205</strain>
    </source>
</reference>
<evidence type="ECO:0000313" key="1">
    <source>
        <dbReference type="EMBL" id="SMR00220.1"/>
    </source>
</evidence>
<dbReference type="RefSeq" id="WP_156775346.1">
    <property type="nucleotide sequence ID" value="NZ_CP016830.1"/>
</dbReference>
<evidence type="ECO:0000313" key="3">
    <source>
        <dbReference type="Proteomes" id="UP000195877"/>
    </source>
</evidence>
<gene>
    <name evidence="2" type="ORF">PD5205_01015</name>
    <name evidence="1" type="ORF">PD885_02998</name>
</gene>
<evidence type="ECO:0000313" key="2">
    <source>
        <dbReference type="EMBL" id="SMR02334.1"/>
    </source>
</evidence>
<dbReference type="EMBL" id="LT853882">
    <property type="protein sequence ID" value="SMR00220.1"/>
    <property type="molecule type" value="Genomic_DNA"/>
</dbReference>
<dbReference type="AlphaFoldDB" id="A0A1Y6HD56"/>
<dbReference type="OrthoDB" id="8477025at2"/>
<proteinExistence type="predicted"/>
<organism evidence="2 4">
    <name type="scientific">Xanthomonas fragariae</name>
    <dbReference type="NCBI Taxonomy" id="48664"/>
    <lineage>
        <taxon>Bacteria</taxon>
        <taxon>Pseudomonadati</taxon>
        <taxon>Pseudomonadota</taxon>
        <taxon>Gammaproteobacteria</taxon>
        <taxon>Lysobacterales</taxon>
        <taxon>Lysobacteraceae</taxon>
        <taxon>Xanthomonas</taxon>
    </lineage>
</organism>
<name>A0A1Y6HD56_9XANT</name>
<dbReference type="Proteomes" id="UP000195877">
    <property type="component" value="Chromosome 1"/>
</dbReference>
<protein>
    <submittedName>
        <fullName evidence="2">Uncharacterized protein</fullName>
    </submittedName>
</protein>